<protein>
    <submittedName>
        <fullName evidence="2">Unannotated protein</fullName>
    </submittedName>
</protein>
<gene>
    <name evidence="2" type="ORF">UFOPK2310_01449</name>
</gene>
<dbReference type="InterPro" id="IPR045598">
    <property type="entry name" value="DUF6457"/>
</dbReference>
<feature type="domain" description="DUF6457" evidence="1">
    <location>
        <begin position="2"/>
        <end position="75"/>
    </location>
</feature>
<organism evidence="2">
    <name type="scientific">freshwater metagenome</name>
    <dbReference type="NCBI Taxonomy" id="449393"/>
    <lineage>
        <taxon>unclassified sequences</taxon>
        <taxon>metagenomes</taxon>
        <taxon>ecological metagenomes</taxon>
    </lineage>
</organism>
<dbReference type="Pfam" id="PF20058">
    <property type="entry name" value="DUF6457"/>
    <property type="match status" value="1"/>
</dbReference>
<proteinExistence type="predicted"/>
<sequence length="81" mass="8535">MSSTQDWVDAVSQELNVTTPVDVAMLLDVARIAAHQVERPAAPLTTYLLGYVVGQGMDPAVAMGKITELAANWPPGGEVAK</sequence>
<name>A0A6J6NEM1_9ZZZZ</name>
<evidence type="ECO:0000313" key="2">
    <source>
        <dbReference type="EMBL" id="CAB4684647.1"/>
    </source>
</evidence>
<evidence type="ECO:0000259" key="1">
    <source>
        <dbReference type="Pfam" id="PF20058"/>
    </source>
</evidence>
<dbReference type="EMBL" id="CAEZWW010000222">
    <property type="protein sequence ID" value="CAB4684647.1"/>
    <property type="molecule type" value="Genomic_DNA"/>
</dbReference>
<accession>A0A6J6NEM1</accession>
<dbReference type="AlphaFoldDB" id="A0A6J6NEM1"/>
<reference evidence="2" key="1">
    <citation type="submission" date="2020-05" db="EMBL/GenBank/DDBJ databases">
        <authorList>
            <person name="Chiriac C."/>
            <person name="Salcher M."/>
            <person name="Ghai R."/>
            <person name="Kavagutti S V."/>
        </authorList>
    </citation>
    <scope>NUCLEOTIDE SEQUENCE</scope>
</reference>